<proteinExistence type="predicted"/>
<evidence type="ECO:0000256" key="1">
    <source>
        <dbReference type="SAM" id="Phobius"/>
    </source>
</evidence>
<accession>A0A6B0V703</accession>
<dbReference type="AlphaFoldDB" id="A0A6B0V703"/>
<sequence>MCPHNNNRQVFPFSAWLVKFFAVVPRVAIAWLFEDPLRQRLTNVYPKRTKDTLLATLFRKLGGIIVCLSRVCEQRCSKQFSQTRQKHSVGSFDTPALPTGSVARSPATTASRVGQTLAKFFCRHDKHSSLATPLYFRVATVADAYVWCQYAVPLKDALKTFPRSSVPGDNSFYGSISLLKIRSNFVPRPLLSRRICSTEFRGRAGGATTGARRPIASCFSERSGLRLVDARPSPHRRRLRRIVCSRFLRSKRGMARTTLITFLVENRSDP</sequence>
<name>A0A6B0V703_IXORI</name>
<keyword evidence="1" id="KW-0472">Membrane</keyword>
<reference evidence="2" key="1">
    <citation type="submission" date="2019-12" db="EMBL/GenBank/DDBJ databases">
        <title>An insight into the sialome of adult female Ixodes ricinus ticks feeding for 6 days.</title>
        <authorList>
            <person name="Perner J."/>
            <person name="Ribeiro J.M.C."/>
        </authorList>
    </citation>
    <scope>NUCLEOTIDE SEQUENCE</scope>
    <source>
        <strain evidence="2">Semi-engorged</strain>
        <tissue evidence="2">Salivary glands</tissue>
    </source>
</reference>
<evidence type="ECO:0000313" key="2">
    <source>
        <dbReference type="EMBL" id="MXU97461.1"/>
    </source>
</evidence>
<keyword evidence="1" id="KW-0812">Transmembrane</keyword>
<dbReference type="EMBL" id="GIFC01015378">
    <property type="protein sequence ID" value="MXU97461.1"/>
    <property type="molecule type" value="Transcribed_RNA"/>
</dbReference>
<feature type="transmembrane region" description="Helical" evidence="1">
    <location>
        <begin position="13"/>
        <end position="33"/>
    </location>
</feature>
<protein>
    <submittedName>
        <fullName evidence="2">Putative secreted protein</fullName>
    </submittedName>
</protein>
<organism evidence="2">
    <name type="scientific">Ixodes ricinus</name>
    <name type="common">Common tick</name>
    <name type="synonym">Acarus ricinus</name>
    <dbReference type="NCBI Taxonomy" id="34613"/>
    <lineage>
        <taxon>Eukaryota</taxon>
        <taxon>Metazoa</taxon>
        <taxon>Ecdysozoa</taxon>
        <taxon>Arthropoda</taxon>
        <taxon>Chelicerata</taxon>
        <taxon>Arachnida</taxon>
        <taxon>Acari</taxon>
        <taxon>Parasitiformes</taxon>
        <taxon>Ixodida</taxon>
        <taxon>Ixodoidea</taxon>
        <taxon>Ixodidae</taxon>
        <taxon>Ixodinae</taxon>
        <taxon>Ixodes</taxon>
    </lineage>
</organism>
<keyword evidence="1" id="KW-1133">Transmembrane helix</keyword>